<evidence type="ECO:0007829" key="5">
    <source>
        <dbReference type="PDB" id="8B6F"/>
    </source>
</evidence>
<dbReference type="EMDB" id="EMD-15865"/>
<keyword evidence="4 5" id="KW-0002">3D-structure</keyword>
<keyword evidence="3" id="KW-1185">Reference proteome</keyword>
<dbReference type="PDB" id="8B6F">
    <property type="method" value="EM"/>
    <property type="resolution" value="2.80 A"/>
    <property type="chains" value="BX=1-113"/>
</dbReference>
<dbReference type="EMDB" id="EMD-34373"/>
<reference evidence="4" key="2">
    <citation type="journal article" date="2022" name="Science">
        <title>Structures of &lt;i&gt;Tetrahymena&lt;/i&gt;'s respiratory chain reveal the diversity of eukaryotic core metabolism.</title>
        <authorList>
            <person name="Zhou L."/>
            <person name="Maldonado M."/>
            <person name="Padavannil A."/>
            <person name="Guo F."/>
            <person name="Letts J.A."/>
        </authorList>
    </citation>
    <scope>STRUCTURE BY ELECTRON MICROSCOPY (2.60 ANGSTROMS)</scope>
</reference>
<reference evidence="5 6" key="4">
    <citation type="journal article" date="2023" name="Nature">
        <title>Structural basis of mitochondrial membrane bending by the I-II-III&lt;sub&gt;2&lt;/sub&gt;-IV&lt;sub&gt;2&lt;/sub&gt; supercomplex.</title>
        <authorList>
            <person name="Muhleip A."/>
            <person name="Flygaard R.K."/>
            <person name="Baradaran R."/>
            <person name="Haapanen O."/>
            <person name="Gruhl T."/>
            <person name="Tobiasson V."/>
            <person name="Marechal A."/>
            <person name="Sharma V."/>
            <person name="Amunts A."/>
        </authorList>
    </citation>
    <scope>STRUCTURE BY ELECTRON MICROSCOPY (2.80 ANGSTROMS)</scope>
</reference>
<feature type="transmembrane region" description="Helical" evidence="1">
    <location>
        <begin position="71"/>
        <end position="91"/>
    </location>
</feature>
<dbReference type="PDB" id="8BQS">
    <property type="method" value="EM"/>
    <property type="resolution" value="2.90 A"/>
    <property type="chains" value="BX=1-113"/>
</dbReference>
<dbReference type="PDB" id="7TGH">
    <property type="method" value="EM"/>
    <property type="resolution" value="2.60 A"/>
    <property type="chains" value="TB=1-113"/>
</dbReference>
<keyword evidence="1 2" id="KW-0812">Transmembrane</keyword>
<dbReference type="PDB" id="8GYM">
    <property type="method" value="EM"/>
    <property type="resolution" value="2.96 A"/>
    <property type="chains" value="TB/tb=1-113"/>
</dbReference>
<organism evidence="2 3">
    <name type="scientific">Tetrahymena thermophila (strain SB210)</name>
    <dbReference type="NCBI Taxonomy" id="312017"/>
    <lineage>
        <taxon>Eukaryota</taxon>
        <taxon>Sar</taxon>
        <taxon>Alveolata</taxon>
        <taxon>Ciliophora</taxon>
        <taxon>Intramacronucleata</taxon>
        <taxon>Oligohymenophorea</taxon>
        <taxon>Hymenostomatida</taxon>
        <taxon>Tetrahymenina</taxon>
        <taxon>Tetrahymenidae</taxon>
        <taxon>Tetrahymena</taxon>
    </lineage>
</organism>
<dbReference type="PDB" id="8GZU">
    <property type="method" value="EM"/>
    <property type="resolution" value="4.18 A"/>
    <property type="chains" value="TB/tb=1-113"/>
</dbReference>
<evidence type="ECO:0000313" key="3">
    <source>
        <dbReference type="Proteomes" id="UP000009168"/>
    </source>
</evidence>
<dbReference type="InParanoid" id="Q22T55"/>
<evidence type="ECO:0000313" key="2">
    <source>
        <dbReference type="EMBL" id="EAR88583.2"/>
    </source>
</evidence>
<dbReference type="AlphaFoldDB" id="Q22T55"/>
<dbReference type="EMBL" id="GG662840">
    <property type="protein sequence ID" value="EAR88583.2"/>
    <property type="molecule type" value="Genomic_DNA"/>
</dbReference>
<dbReference type="EMDB" id="EMD-34403"/>
<dbReference type="Proteomes" id="UP000009168">
    <property type="component" value="Unassembled WGS sequence"/>
</dbReference>
<reference evidence="7 8" key="3">
    <citation type="journal article" date="2023" name="Nat. Commun.">
        <title>Structures of Tetrahymena thermophila respiratory megacomplexes on the tubular mitochondrial cristae.</title>
        <authorList>
            <person name="Han F."/>
            <person name="Hu Y."/>
            <person name="Wu M."/>
            <person name="He Z."/>
            <person name="Tian H."/>
            <person name="Zhou L."/>
        </authorList>
    </citation>
    <scope>STRUCTURE BY ELECTRON MICROSCOPY (2.96 ANGSTROMS)</scope>
</reference>
<evidence type="ECO:0007829" key="6">
    <source>
        <dbReference type="PDB" id="8BQS"/>
    </source>
</evidence>
<dbReference type="KEGG" id="tet:TTHERM_00185570"/>
<dbReference type="HOGENOM" id="CLU_1334263_0_0_1"/>
<evidence type="ECO:0007829" key="4">
    <source>
        <dbReference type="PDB" id="7TGH"/>
    </source>
</evidence>
<protein>
    <submittedName>
        <fullName evidence="2">Transmembrane protein, putative</fullName>
    </submittedName>
</protein>
<dbReference type="RefSeq" id="XP_001008828.2">
    <property type="nucleotide sequence ID" value="XM_001008828.2"/>
</dbReference>
<keyword evidence="1" id="KW-1133">Transmembrane helix</keyword>
<dbReference type="OrthoDB" id="283147at2759"/>
<reference evidence="3" key="1">
    <citation type="journal article" date="2006" name="PLoS Biol.">
        <title>Macronuclear genome sequence of the ciliate Tetrahymena thermophila, a model eukaryote.</title>
        <authorList>
            <person name="Eisen J.A."/>
            <person name="Coyne R.S."/>
            <person name="Wu M."/>
            <person name="Wu D."/>
            <person name="Thiagarajan M."/>
            <person name="Wortman J.R."/>
            <person name="Badger J.H."/>
            <person name="Ren Q."/>
            <person name="Amedeo P."/>
            <person name="Jones K.M."/>
            <person name="Tallon L.J."/>
            <person name="Delcher A.L."/>
            <person name="Salzberg S.L."/>
            <person name="Silva J.C."/>
            <person name="Haas B.J."/>
            <person name="Majoros W.H."/>
            <person name="Farzad M."/>
            <person name="Carlton J.M."/>
            <person name="Smith R.K. Jr."/>
            <person name="Garg J."/>
            <person name="Pearlman R.E."/>
            <person name="Karrer K.M."/>
            <person name="Sun L."/>
            <person name="Manning G."/>
            <person name="Elde N.C."/>
            <person name="Turkewitz A.P."/>
            <person name="Asai D.J."/>
            <person name="Wilkes D.E."/>
            <person name="Wang Y."/>
            <person name="Cai H."/>
            <person name="Collins K."/>
            <person name="Stewart B.A."/>
            <person name="Lee S.R."/>
            <person name="Wilamowska K."/>
            <person name="Weinberg Z."/>
            <person name="Ruzzo W.L."/>
            <person name="Wloga D."/>
            <person name="Gaertig J."/>
            <person name="Frankel J."/>
            <person name="Tsao C.-C."/>
            <person name="Gorovsky M.A."/>
            <person name="Keeling P.J."/>
            <person name="Waller R.F."/>
            <person name="Patron N.J."/>
            <person name="Cherry J.M."/>
            <person name="Stover N.A."/>
            <person name="Krieger C.J."/>
            <person name="del Toro C."/>
            <person name="Ryder H.F."/>
            <person name="Williamson S.C."/>
            <person name="Barbeau R.A."/>
            <person name="Hamilton E.P."/>
            <person name="Orias E."/>
        </authorList>
    </citation>
    <scope>NUCLEOTIDE SEQUENCE [LARGE SCALE GENOMIC DNA]</scope>
    <source>
        <strain evidence="3">SB210</strain>
    </source>
</reference>
<dbReference type="GeneID" id="7844298"/>
<dbReference type="STRING" id="312017.Q22T55"/>
<evidence type="ECO:0000256" key="1">
    <source>
        <dbReference type="SAM" id="Phobius"/>
    </source>
</evidence>
<gene>
    <name evidence="2" type="ORF">TTHERM_00185570</name>
</gene>
<sequence length="113" mass="13323">MFWRNVVRGLNCQQALRRQNFAKNITTTDIPKDSHHFAAKRSGFTQTEQAPFAYNDVYQYPKDYKPWNYNYKGNGVLLALFLGSAFSLVAYERSYASKTGRYQRKVQQNYYQI</sequence>
<evidence type="ECO:0007829" key="8">
    <source>
        <dbReference type="PDB" id="8GZU"/>
    </source>
</evidence>
<keyword evidence="1" id="KW-0472">Membrane</keyword>
<accession>Q22T55</accession>
<dbReference type="EMDB" id="EMD-16184"/>
<dbReference type="EMDB" id="EMD-25882"/>
<proteinExistence type="evidence at protein level"/>
<evidence type="ECO:0007829" key="7">
    <source>
        <dbReference type="PDB" id="8GYM"/>
    </source>
</evidence>
<name>Q22T55_TETTS</name>